<sequence length="197" mass="21306">MRYEEKGSLAQVVRGGTVQFDVALAPAGLRLVQDLVNTSLHVWQGQPGLDLLADLSEARAWLDRAVADWSAESGLRAPVIDLRESDLDGLRALRESLRHGLRATAENPGALPPGERGFRRIGSEVRLDITADGEVDYTPAQGGAEGVSALVAMEMLLARSAGTWSRLKTCARPPCGACFYDTSPDRSHVWHDMKICG</sequence>
<protein>
    <recommendedName>
        <fullName evidence="1">Zinc finger CGNR domain-containing protein</fullName>
    </recommendedName>
</protein>
<name>A0A6G9GW70_9ACTN</name>
<dbReference type="SUPFAM" id="SSF160904">
    <property type="entry name" value="Jann2411-like"/>
    <property type="match status" value="1"/>
</dbReference>
<dbReference type="Gene3D" id="1.10.3300.10">
    <property type="entry name" value="Jann2411-like domain"/>
    <property type="match status" value="1"/>
</dbReference>
<dbReference type="PANTHER" id="PTHR35525:SF3">
    <property type="entry name" value="BLL6575 PROTEIN"/>
    <property type="match status" value="1"/>
</dbReference>
<evidence type="ECO:0000259" key="1">
    <source>
        <dbReference type="Pfam" id="PF11706"/>
    </source>
</evidence>
<dbReference type="Pfam" id="PF11706">
    <property type="entry name" value="zf-CGNR"/>
    <property type="match status" value="1"/>
</dbReference>
<dbReference type="PANTHER" id="PTHR35525">
    <property type="entry name" value="BLL6575 PROTEIN"/>
    <property type="match status" value="1"/>
</dbReference>
<dbReference type="Pfam" id="PF07336">
    <property type="entry name" value="ABATE"/>
    <property type="match status" value="1"/>
</dbReference>
<dbReference type="InterPro" id="IPR010852">
    <property type="entry name" value="ABATE"/>
</dbReference>
<dbReference type="AlphaFoldDB" id="A0A6G9GW70"/>
<feature type="domain" description="Zinc finger CGNR" evidence="1">
    <location>
        <begin position="166"/>
        <end position="197"/>
    </location>
</feature>
<keyword evidence="3" id="KW-1185">Reference proteome</keyword>
<reference evidence="2 3" key="1">
    <citation type="submission" date="2020-03" db="EMBL/GenBank/DDBJ databases">
        <title>A novel species.</title>
        <authorList>
            <person name="Gao J."/>
        </authorList>
    </citation>
    <scope>NUCLEOTIDE SEQUENCE [LARGE SCALE GENOMIC DNA]</scope>
    <source>
        <strain evidence="2 3">QMT-12</strain>
    </source>
</reference>
<accession>A0A6G9GW70</accession>
<organism evidence="2 3">
    <name type="scientific">Streptomyces liangshanensis</name>
    <dbReference type="NCBI Taxonomy" id="2717324"/>
    <lineage>
        <taxon>Bacteria</taxon>
        <taxon>Bacillati</taxon>
        <taxon>Actinomycetota</taxon>
        <taxon>Actinomycetes</taxon>
        <taxon>Kitasatosporales</taxon>
        <taxon>Streptomycetaceae</taxon>
        <taxon>Streptomyces</taxon>
    </lineage>
</organism>
<dbReference type="InterPro" id="IPR021005">
    <property type="entry name" value="Znf_CGNR"/>
</dbReference>
<evidence type="ECO:0000313" key="3">
    <source>
        <dbReference type="Proteomes" id="UP000501179"/>
    </source>
</evidence>
<evidence type="ECO:0000313" key="2">
    <source>
        <dbReference type="EMBL" id="QIQ02167.1"/>
    </source>
</evidence>
<dbReference type="EMBL" id="CP050177">
    <property type="protein sequence ID" value="QIQ02167.1"/>
    <property type="molecule type" value="Genomic_DNA"/>
</dbReference>
<dbReference type="Proteomes" id="UP000501179">
    <property type="component" value="Chromosome"/>
</dbReference>
<dbReference type="InterPro" id="IPR023286">
    <property type="entry name" value="ABATE_dom_sf"/>
</dbReference>
<gene>
    <name evidence="2" type="ORF">HA039_07520</name>
</gene>
<proteinExistence type="predicted"/>
<dbReference type="RefSeq" id="WP_167025642.1">
    <property type="nucleotide sequence ID" value="NZ_CP050177.1"/>
</dbReference>
<dbReference type="KEGG" id="slia:HA039_07520"/>